<organism evidence="2 3">
    <name type="scientific">Allacma fusca</name>
    <dbReference type="NCBI Taxonomy" id="39272"/>
    <lineage>
        <taxon>Eukaryota</taxon>
        <taxon>Metazoa</taxon>
        <taxon>Ecdysozoa</taxon>
        <taxon>Arthropoda</taxon>
        <taxon>Hexapoda</taxon>
        <taxon>Collembola</taxon>
        <taxon>Symphypleona</taxon>
        <taxon>Sminthuridae</taxon>
        <taxon>Allacma</taxon>
    </lineage>
</organism>
<dbReference type="AlphaFoldDB" id="A0A8J2NKR4"/>
<dbReference type="Proteomes" id="UP000708208">
    <property type="component" value="Unassembled WGS sequence"/>
</dbReference>
<evidence type="ECO:0000313" key="2">
    <source>
        <dbReference type="EMBL" id="CAG7632170.1"/>
    </source>
</evidence>
<proteinExistence type="predicted"/>
<feature type="region of interest" description="Disordered" evidence="1">
    <location>
        <begin position="1"/>
        <end position="32"/>
    </location>
</feature>
<gene>
    <name evidence="2" type="ORF">AFUS01_LOCUS138</name>
</gene>
<evidence type="ECO:0000313" key="3">
    <source>
        <dbReference type="Proteomes" id="UP000708208"/>
    </source>
</evidence>
<sequence>MESVFRFFKPTDPTEGQSDTESPPVTQPAHQDEARVIYPKKEKRVEMPSLVLPQSINFISGSSPVKNLPGSSFGYNILFRITGPLSALQLLLQ</sequence>
<evidence type="ECO:0000256" key="1">
    <source>
        <dbReference type="SAM" id="MobiDB-lite"/>
    </source>
</evidence>
<dbReference type="EMBL" id="CAJVCH010000419">
    <property type="protein sequence ID" value="CAG7632170.1"/>
    <property type="molecule type" value="Genomic_DNA"/>
</dbReference>
<accession>A0A8J2NKR4</accession>
<protein>
    <submittedName>
        <fullName evidence="2">Uncharacterized protein</fullName>
    </submittedName>
</protein>
<name>A0A8J2NKR4_9HEXA</name>
<reference evidence="2" key="1">
    <citation type="submission" date="2021-06" db="EMBL/GenBank/DDBJ databases">
        <authorList>
            <person name="Hodson N. C."/>
            <person name="Mongue J. A."/>
            <person name="Jaron S. K."/>
        </authorList>
    </citation>
    <scope>NUCLEOTIDE SEQUENCE</scope>
</reference>
<feature type="compositionally biased region" description="Polar residues" evidence="1">
    <location>
        <begin position="14"/>
        <end position="24"/>
    </location>
</feature>
<keyword evidence="3" id="KW-1185">Reference proteome</keyword>
<comment type="caution">
    <text evidence="2">The sequence shown here is derived from an EMBL/GenBank/DDBJ whole genome shotgun (WGS) entry which is preliminary data.</text>
</comment>